<feature type="chain" id="PRO_5029840315" description="Secreted protein" evidence="1">
    <location>
        <begin position="33"/>
        <end position="101"/>
    </location>
</feature>
<feature type="signal peptide" evidence="1">
    <location>
        <begin position="1"/>
        <end position="32"/>
    </location>
</feature>
<dbReference type="RefSeq" id="WP_179969641.1">
    <property type="nucleotide sequence ID" value="NZ_AP022610.1"/>
</dbReference>
<keyword evidence="1" id="KW-0732">Signal</keyword>
<evidence type="ECO:0008006" key="4">
    <source>
        <dbReference type="Google" id="ProtNLM"/>
    </source>
</evidence>
<evidence type="ECO:0000313" key="3">
    <source>
        <dbReference type="Proteomes" id="UP000466517"/>
    </source>
</evidence>
<evidence type="ECO:0000313" key="2">
    <source>
        <dbReference type="EMBL" id="BBZ26655.1"/>
    </source>
</evidence>
<dbReference type="AlphaFoldDB" id="A0A7I7XBH6"/>
<accession>A0A7I7XBH6</accession>
<dbReference type="KEGG" id="mmag:MMAD_09500"/>
<dbReference type="EMBL" id="AP022610">
    <property type="protein sequence ID" value="BBZ26655.1"/>
    <property type="molecule type" value="Genomic_DNA"/>
</dbReference>
<organism evidence="2 3">
    <name type="scientific">Mycolicibacterium madagascariense</name>
    <dbReference type="NCBI Taxonomy" id="212765"/>
    <lineage>
        <taxon>Bacteria</taxon>
        <taxon>Bacillati</taxon>
        <taxon>Actinomycetota</taxon>
        <taxon>Actinomycetes</taxon>
        <taxon>Mycobacteriales</taxon>
        <taxon>Mycobacteriaceae</taxon>
        <taxon>Mycolicibacterium</taxon>
    </lineage>
</organism>
<protein>
    <recommendedName>
        <fullName evidence="4">Secreted protein</fullName>
    </recommendedName>
</protein>
<reference evidence="2 3" key="1">
    <citation type="journal article" date="2019" name="Emerg. Microbes Infect.">
        <title>Comprehensive subspecies identification of 175 nontuberculous mycobacteria species based on 7547 genomic profiles.</title>
        <authorList>
            <person name="Matsumoto Y."/>
            <person name="Kinjo T."/>
            <person name="Motooka D."/>
            <person name="Nabeya D."/>
            <person name="Jung N."/>
            <person name="Uechi K."/>
            <person name="Horii T."/>
            <person name="Iida T."/>
            <person name="Fujita J."/>
            <person name="Nakamura S."/>
        </authorList>
    </citation>
    <scope>NUCLEOTIDE SEQUENCE [LARGE SCALE GENOMIC DNA]</scope>
    <source>
        <strain evidence="2 3">JCM 13574</strain>
    </source>
</reference>
<sequence length="101" mass="10108">MPKTFSTTGLKVTIGTLALVGSYIGAAAPASAMPNCQGGWSPWGGGNYCDGQTYSDGSYDHCANVTVLGFGGMQCGRVCPPSPDNPAIPAPWPGAGPGGRC</sequence>
<dbReference type="Proteomes" id="UP000466517">
    <property type="component" value="Chromosome"/>
</dbReference>
<proteinExistence type="predicted"/>
<name>A0A7I7XBH6_9MYCO</name>
<keyword evidence="3" id="KW-1185">Reference proteome</keyword>
<evidence type="ECO:0000256" key="1">
    <source>
        <dbReference type="SAM" id="SignalP"/>
    </source>
</evidence>
<gene>
    <name evidence="2" type="ORF">MMAD_09500</name>
</gene>